<evidence type="ECO:0000256" key="1">
    <source>
        <dbReference type="SAM" id="MobiDB-lite"/>
    </source>
</evidence>
<dbReference type="EMBL" id="CAMAPF010000020">
    <property type="protein sequence ID" value="CAH9071410.1"/>
    <property type="molecule type" value="Genomic_DNA"/>
</dbReference>
<feature type="region of interest" description="Disordered" evidence="1">
    <location>
        <begin position="1"/>
        <end position="32"/>
    </location>
</feature>
<name>A0AAV0CBM9_9ASTE</name>
<protein>
    <submittedName>
        <fullName evidence="2">Uncharacterized protein</fullName>
    </submittedName>
</protein>
<dbReference type="AlphaFoldDB" id="A0AAV0CBM9"/>
<feature type="compositionally biased region" description="Low complexity" evidence="1">
    <location>
        <begin position="1"/>
        <end position="29"/>
    </location>
</feature>
<gene>
    <name evidence="2" type="ORF">CEPIT_LOCUS3856</name>
</gene>
<accession>A0AAV0CBM9</accession>
<evidence type="ECO:0000313" key="2">
    <source>
        <dbReference type="EMBL" id="CAH9071410.1"/>
    </source>
</evidence>
<reference evidence="2" key="1">
    <citation type="submission" date="2022-07" db="EMBL/GenBank/DDBJ databases">
        <authorList>
            <person name="Macas J."/>
            <person name="Novak P."/>
            <person name="Neumann P."/>
        </authorList>
    </citation>
    <scope>NUCLEOTIDE SEQUENCE</scope>
</reference>
<proteinExistence type="predicted"/>
<sequence>MSTGNPEDPGVSPDVSSPPQQEQTPSSPSDKLEEILVYDKWTRKWTEWDDLRMETEQDDMQRDWMLMELLRRCAEEMIGLDKDEIREGEKYKEPESVIKQKTTLKPLDSVRIKTPFLEEIRERIWRTPEKIKTYRELRMCGINHLKGRDRGGNLYMLGHRSTGERRQILNHNLATSGCPVQTILKVTEEYLEKIKFLVFHLQRTDGSTFTFQENDFFLLHMDNVYQMFMRCRELPVHKDRLAKERFEAIKRFMVRQIRYHGGHDLQMGLERNYPKVNLTKPDLDRPGIEDFPEDHIFDNPVSVIYLNHEGKKRLLFVKEINKYCDGTLKIIRNRLK</sequence>
<organism evidence="2 3">
    <name type="scientific">Cuscuta epithymum</name>
    <dbReference type="NCBI Taxonomy" id="186058"/>
    <lineage>
        <taxon>Eukaryota</taxon>
        <taxon>Viridiplantae</taxon>
        <taxon>Streptophyta</taxon>
        <taxon>Embryophyta</taxon>
        <taxon>Tracheophyta</taxon>
        <taxon>Spermatophyta</taxon>
        <taxon>Magnoliopsida</taxon>
        <taxon>eudicotyledons</taxon>
        <taxon>Gunneridae</taxon>
        <taxon>Pentapetalae</taxon>
        <taxon>asterids</taxon>
        <taxon>lamiids</taxon>
        <taxon>Solanales</taxon>
        <taxon>Convolvulaceae</taxon>
        <taxon>Cuscuteae</taxon>
        <taxon>Cuscuta</taxon>
        <taxon>Cuscuta subgen. Cuscuta</taxon>
    </lineage>
</organism>
<comment type="caution">
    <text evidence="2">The sequence shown here is derived from an EMBL/GenBank/DDBJ whole genome shotgun (WGS) entry which is preliminary data.</text>
</comment>
<dbReference type="Proteomes" id="UP001152523">
    <property type="component" value="Unassembled WGS sequence"/>
</dbReference>
<keyword evidence="3" id="KW-1185">Reference proteome</keyword>
<evidence type="ECO:0000313" key="3">
    <source>
        <dbReference type="Proteomes" id="UP001152523"/>
    </source>
</evidence>